<organism evidence="2">
    <name type="scientific">marine sediment metagenome</name>
    <dbReference type="NCBI Taxonomy" id="412755"/>
    <lineage>
        <taxon>unclassified sequences</taxon>
        <taxon>metagenomes</taxon>
        <taxon>ecological metagenomes</taxon>
    </lineage>
</organism>
<comment type="caution">
    <text evidence="2">The sequence shown here is derived from an EMBL/GenBank/DDBJ whole genome shotgun (WGS) entry which is preliminary data.</text>
</comment>
<feature type="non-terminal residue" evidence="2">
    <location>
        <position position="37"/>
    </location>
</feature>
<protein>
    <submittedName>
        <fullName evidence="2">Uncharacterized protein</fullName>
    </submittedName>
</protein>
<sequence length="37" mass="3852">MSVTIHGKKKTAAKAAPSVGSKTEEGIEEVLHSVLCD</sequence>
<evidence type="ECO:0000256" key="1">
    <source>
        <dbReference type="SAM" id="MobiDB-lite"/>
    </source>
</evidence>
<reference evidence="2" key="1">
    <citation type="journal article" date="2015" name="Nature">
        <title>Complex archaea that bridge the gap between prokaryotes and eukaryotes.</title>
        <authorList>
            <person name="Spang A."/>
            <person name="Saw J.H."/>
            <person name="Jorgensen S.L."/>
            <person name="Zaremba-Niedzwiedzka K."/>
            <person name="Martijn J."/>
            <person name="Lind A.E."/>
            <person name="van Eijk R."/>
            <person name="Schleper C."/>
            <person name="Guy L."/>
            <person name="Ettema T.J."/>
        </authorList>
    </citation>
    <scope>NUCLEOTIDE SEQUENCE</scope>
</reference>
<dbReference type="EMBL" id="LAZR01022862">
    <property type="protein sequence ID" value="KKL80404.1"/>
    <property type="molecule type" value="Genomic_DNA"/>
</dbReference>
<feature type="region of interest" description="Disordered" evidence="1">
    <location>
        <begin position="1"/>
        <end position="24"/>
    </location>
</feature>
<dbReference type="AlphaFoldDB" id="A0A0F9F236"/>
<evidence type="ECO:0000313" key="2">
    <source>
        <dbReference type="EMBL" id="KKL80404.1"/>
    </source>
</evidence>
<feature type="compositionally biased region" description="Basic residues" evidence="1">
    <location>
        <begin position="1"/>
        <end position="12"/>
    </location>
</feature>
<proteinExistence type="predicted"/>
<gene>
    <name evidence="2" type="ORF">LCGC14_2005070</name>
</gene>
<accession>A0A0F9F236</accession>
<name>A0A0F9F236_9ZZZZ</name>